<name>A0A6A5V1T8_9PLEO</name>
<dbReference type="CDD" id="cd09917">
    <property type="entry name" value="F-box_SF"/>
    <property type="match status" value="1"/>
</dbReference>
<feature type="region of interest" description="Disordered" evidence="1">
    <location>
        <begin position="457"/>
        <end position="489"/>
    </location>
</feature>
<evidence type="ECO:0000313" key="3">
    <source>
        <dbReference type="EMBL" id="KAF1970984.1"/>
    </source>
</evidence>
<protein>
    <recommendedName>
        <fullName evidence="2">F-box domain-containing protein</fullName>
    </recommendedName>
</protein>
<sequence>MALAAKHEPPDLEPHKCPPQDSRLLKLPNEVLLSIAGKLIRNRDLCQLSLVCYRFRDVAQEALVKEALLPPYGMRGFIRTLCDRPDLHEKINSVDLGDYDYTGRSRTGVRLEHWSHYSKCRELVGNEVRNEFDGGSFNITFVWGKEHRFYLGVLFTLCPNIKEMGLRLPALGNTIMLVNPFYGALRRLLENQLQILEIRETEAYKMLRMPHVKVSHLSVLTRLKIPADALGFMFWSGGSLPSSLQYLQLKPCNHFILPWFSDLATAFLYGLLPKLRRVDLYFQACLRDSLLMINQGRNYLQPLLRLIEHLYRNHAIDIRGYNSSGLYTGDLLEELVAWSLLSGFEKWYPAKDEEFSAVVARTQDGVPRRRTQEEVRAFVSQGQPKICRFIFKPDVDLRGISNCRVLSFSTDKDELPKVCDPKFTSEFTRWSSSVAAAQRLARPELSSMPGFVLVRSEHSEQEGGGPPTSSFVFQTSEDGSDPSPGFDPEEWLGVQYFDPTLPIPGKARTRPEIKHTLKRKHKASDVTRGGPDRARRVRLKVANGE</sequence>
<evidence type="ECO:0000259" key="2">
    <source>
        <dbReference type="PROSITE" id="PS50181"/>
    </source>
</evidence>
<gene>
    <name evidence="3" type="ORF">BU23DRAFT_197729</name>
</gene>
<organism evidence="3 4">
    <name type="scientific">Bimuria novae-zelandiae CBS 107.79</name>
    <dbReference type="NCBI Taxonomy" id="1447943"/>
    <lineage>
        <taxon>Eukaryota</taxon>
        <taxon>Fungi</taxon>
        <taxon>Dikarya</taxon>
        <taxon>Ascomycota</taxon>
        <taxon>Pezizomycotina</taxon>
        <taxon>Dothideomycetes</taxon>
        <taxon>Pleosporomycetidae</taxon>
        <taxon>Pleosporales</taxon>
        <taxon>Massarineae</taxon>
        <taxon>Didymosphaeriaceae</taxon>
        <taxon>Bimuria</taxon>
    </lineage>
</organism>
<evidence type="ECO:0000313" key="4">
    <source>
        <dbReference type="Proteomes" id="UP000800036"/>
    </source>
</evidence>
<dbReference type="PROSITE" id="PS50181">
    <property type="entry name" value="FBOX"/>
    <property type="match status" value="1"/>
</dbReference>
<feature type="domain" description="F-box" evidence="2">
    <location>
        <begin position="21"/>
        <end position="68"/>
    </location>
</feature>
<dbReference type="OrthoDB" id="3768945at2759"/>
<keyword evidence="4" id="KW-1185">Reference proteome</keyword>
<feature type="region of interest" description="Disordered" evidence="1">
    <location>
        <begin position="502"/>
        <end position="545"/>
    </location>
</feature>
<feature type="region of interest" description="Disordered" evidence="1">
    <location>
        <begin position="1"/>
        <end position="21"/>
    </location>
</feature>
<dbReference type="SUPFAM" id="SSF81383">
    <property type="entry name" value="F-box domain"/>
    <property type="match status" value="1"/>
</dbReference>
<dbReference type="Pfam" id="PF12937">
    <property type="entry name" value="F-box-like"/>
    <property type="match status" value="1"/>
</dbReference>
<dbReference type="InterPro" id="IPR001810">
    <property type="entry name" value="F-box_dom"/>
</dbReference>
<dbReference type="EMBL" id="ML976696">
    <property type="protein sequence ID" value="KAF1970984.1"/>
    <property type="molecule type" value="Genomic_DNA"/>
</dbReference>
<feature type="compositionally biased region" description="Basic and acidic residues" evidence="1">
    <location>
        <begin position="1"/>
        <end position="18"/>
    </location>
</feature>
<dbReference type="Proteomes" id="UP000800036">
    <property type="component" value="Unassembled WGS sequence"/>
</dbReference>
<accession>A0A6A5V1T8</accession>
<feature type="compositionally biased region" description="Polar residues" evidence="1">
    <location>
        <begin position="467"/>
        <end position="477"/>
    </location>
</feature>
<reference evidence="3" key="1">
    <citation type="journal article" date="2020" name="Stud. Mycol.">
        <title>101 Dothideomycetes genomes: a test case for predicting lifestyles and emergence of pathogens.</title>
        <authorList>
            <person name="Haridas S."/>
            <person name="Albert R."/>
            <person name="Binder M."/>
            <person name="Bloem J."/>
            <person name="Labutti K."/>
            <person name="Salamov A."/>
            <person name="Andreopoulos B."/>
            <person name="Baker S."/>
            <person name="Barry K."/>
            <person name="Bills G."/>
            <person name="Bluhm B."/>
            <person name="Cannon C."/>
            <person name="Castanera R."/>
            <person name="Culley D."/>
            <person name="Daum C."/>
            <person name="Ezra D."/>
            <person name="Gonzalez J."/>
            <person name="Henrissat B."/>
            <person name="Kuo A."/>
            <person name="Liang C."/>
            <person name="Lipzen A."/>
            <person name="Lutzoni F."/>
            <person name="Magnuson J."/>
            <person name="Mondo S."/>
            <person name="Nolan M."/>
            <person name="Ohm R."/>
            <person name="Pangilinan J."/>
            <person name="Park H.-J."/>
            <person name="Ramirez L."/>
            <person name="Alfaro M."/>
            <person name="Sun H."/>
            <person name="Tritt A."/>
            <person name="Yoshinaga Y."/>
            <person name="Zwiers L.-H."/>
            <person name="Turgeon B."/>
            <person name="Goodwin S."/>
            <person name="Spatafora J."/>
            <person name="Crous P."/>
            <person name="Grigoriev I."/>
        </authorList>
    </citation>
    <scope>NUCLEOTIDE SEQUENCE</scope>
    <source>
        <strain evidence="3">CBS 107.79</strain>
    </source>
</reference>
<dbReference type="Gene3D" id="1.20.1280.50">
    <property type="match status" value="1"/>
</dbReference>
<proteinExistence type="predicted"/>
<dbReference type="AlphaFoldDB" id="A0A6A5V1T8"/>
<evidence type="ECO:0000256" key="1">
    <source>
        <dbReference type="SAM" id="MobiDB-lite"/>
    </source>
</evidence>
<dbReference type="InterPro" id="IPR036047">
    <property type="entry name" value="F-box-like_dom_sf"/>
</dbReference>